<dbReference type="PROSITE" id="PS51662">
    <property type="entry name" value="BP_PHYTASE"/>
    <property type="match status" value="2"/>
</dbReference>
<dbReference type="PROSITE" id="PS01186">
    <property type="entry name" value="EGF_2"/>
    <property type="match status" value="1"/>
</dbReference>
<dbReference type="InterPro" id="IPR011042">
    <property type="entry name" value="6-blade_b-propeller_TolB-like"/>
</dbReference>
<dbReference type="GO" id="GO:0016158">
    <property type="term" value="F:inositol hexakisphosphate 3-phosphatase activity"/>
    <property type="evidence" value="ECO:0007669"/>
    <property type="project" value="InterPro"/>
</dbReference>
<dbReference type="AlphaFoldDB" id="A0A3N4KTL3"/>
<dbReference type="InterPro" id="IPR003431">
    <property type="entry name" value="B-propeller_Phytase"/>
</dbReference>
<dbReference type="PANTHER" id="PTHR14949:SF56">
    <property type="entry name" value="EGF-LIKE-DOMAIN, MULTIPLE 7"/>
    <property type="match status" value="1"/>
</dbReference>
<dbReference type="OrthoDB" id="10045365at2759"/>
<dbReference type="Proteomes" id="UP000277580">
    <property type="component" value="Unassembled WGS sequence"/>
</dbReference>
<dbReference type="PANTHER" id="PTHR14949">
    <property type="entry name" value="EGF-LIKE-DOMAIN, MULTIPLE 7, 8"/>
    <property type="match status" value="1"/>
</dbReference>
<feature type="signal peptide" evidence="4">
    <location>
        <begin position="1"/>
        <end position="25"/>
    </location>
</feature>
<comment type="caution">
    <text evidence="3">Lacks conserved residue(s) required for the propagation of feature annotation.</text>
</comment>
<evidence type="ECO:0000256" key="2">
    <source>
        <dbReference type="ARBA" id="ARBA00023157"/>
    </source>
</evidence>
<accession>A0A3N4KTL3</accession>
<dbReference type="InterPro" id="IPR050969">
    <property type="entry name" value="Dev_Signal_Modulators"/>
</dbReference>
<organism evidence="7 8">
    <name type="scientific">Morchella conica CCBAS932</name>
    <dbReference type="NCBI Taxonomy" id="1392247"/>
    <lineage>
        <taxon>Eukaryota</taxon>
        <taxon>Fungi</taxon>
        <taxon>Dikarya</taxon>
        <taxon>Ascomycota</taxon>
        <taxon>Pezizomycotina</taxon>
        <taxon>Pezizomycetes</taxon>
        <taxon>Pezizales</taxon>
        <taxon>Morchellaceae</taxon>
        <taxon>Morchella</taxon>
    </lineage>
</organism>
<feature type="domain" description="BPP" evidence="6">
    <location>
        <begin position="413"/>
        <end position="750"/>
    </location>
</feature>
<feature type="domain" description="BPP" evidence="6">
    <location>
        <begin position="19"/>
        <end position="330"/>
    </location>
</feature>
<gene>
    <name evidence="7" type="ORF">P167DRAFT_520863</name>
</gene>
<feature type="domain" description="EGF-like" evidence="5">
    <location>
        <begin position="387"/>
        <end position="419"/>
    </location>
</feature>
<evidence type="ECO:0000256" key="1">
    <source>
        <dbReference type="ARBA" id="ARBA00022729"/>
    </source>
</evidence>
<protein>
    <submittedName>
        <fullName evidence="7">Thermostable phytase</fullName>
    </submittedName>
</protein>
<evidence type="ECO:0000313" key="8">
    <source>
        <dbReference type="Proteomes" id="UP000277580"/>
    </source>
</evidence>
<dbReference type="InterPro" id="IPR000742">
    <property type="entry name" value="EGF"/>
</dbReference>
<dbReference type="InParanoid" id="A0A3N4KTL3"/>
<keyword evidence="8" id="KW-1185">Reference proteome</keyword>
<evidence type="ECO:0000259" key="5">
    <source>
        <dbReference type="PROSITE" id="PS50026"/>
    </source>
</evidence>
<evidence type="ECO:0000256" key="4">
    <source>
        <dbReference type="SAM" id="SignalP"/>
    </source>
</evidence>
<dbReference type="Pfam" id="PF02333">
    <property type="entry name" value="Phytase"/>
    <property type="match status" value="1"/>
</dbReference>
<dbReference type="PROSITE" id="PS00022">
    <property type="entry name" value="EGF_1"/>
    <property type="match status" value="1"/>
</dbReference>
<reference evidence="7 8" key="1">
    <citation type="journal article" date="2018" name="Nat. Ecol. Evol.">
        <title>Pezizomycetes genomes reveal the molecular basis of ectomycorrhizal truffle lifestyle.</title>
        <authorList>
            <person name="Murat C."/>
            <person name="Payen T."/>
            <person name="Noel B."/>
            <person name="Kuo A."/>
            <person name="Morin E."/>
            <person name="Chen J."/>
            <person name="Kohler A."/>
            <person name="Krizsan K."/>
            <person name="Balestrini R."/>
            <person name="Da Silva C."/>
            <person name="Montanini B."/>
            <person name="Hainaut M."/>
            <person name="Levati E."/>
            <person name="Barry K.W."/>
            <person name="Belfiori B."/>
            <person name="Cichocki N."/>
            <person name="Clum A."/>
            <person name="Dockter R.B."/>
            <person name="Fauchery L."/>
            <person name="Guy J."/>
            <person name="Iotti M."/>
            <person name="Le Tacon F."/>
            <person name="Lindquist E.A."/>
            <person name="Lipzen A."/>
            <person name="Malagnac F."/>
            <person name="Mello A."/>
            <person name="Molinier V."/>
            <person name="Miyauchi S."/>
            <person name="Poulain J."/>
            <person name="Riccioni C."/>
            <person name="Rubini A."/>
            <person name="Sitrit Y."/>
            <person name="Splivallo R."/>
            <person name="Traeger S."/>
            <person name="Wang M."/>
            <person name="Zifcakova L."/>
            <person name="Wipf D."/>
            <person name="Zambonelli A."/>
            <person name="Paolocci F."/>
            <person name="Nowrousian M."/>
            <person name="Ottonello S."/>
            <person name="Baldrian P."/>
            <person name="Spatafora J.W."/>
            <person name="Henrissat B."/>
            <person name="Nagy L.G."/>
            <person name="Aury J.M."/>
            <person name="Wincker P."/>
            <person name="Grigoriev I.V."/>
            <person name="Bonfante P."/>
            <person name="Martin F.M."/>
        </authorList>
    </citation>
    <scope>NUCLEOTIDE SEQUENCE [LARGE SCALE GENOMIC DNA]</scope>
    <source>
        <strain evidence="7 8">CCBAS932</strain>
    </source>
</reference>
<keyword evidence="3" id="KW-0245">EGF-like domain</keyword>
<evidence type="ECO:0000256" key="3">
    <source>
        <dbReference type="PROSITE-ProRule" id="PRU00076"/>
    </source>
</evidence>
<dbReference type="Gene3D" id="2.120.10.30">
    <property type="entry name" value="TolB, C-terminal domain"/>
    <property type="match status" value="2"/>
</dbReference>
<dbReference type="SUPFAM" id="SSF50956">
    <property type="entry name" value="Thermostable phytase (3-phytase)"/>
    <property type="match status" value="2"/>
</dbReference>
<proteinExistence type="predicted"/>
<feature type="disulfide bond" evidence="3">
    <location>
        <begin position="391"/>
        <end position="401"/>
    </location>
</feature>
<feature type="chain" id="PRO_5018104131" evidence="4">
    <location>
        <begin position="26"/>
        <end position="776"/>
    </location>
</feature>
<name>A0A3N4KTL3_9PEZI</name>
<evidence type="ECO:0000313" key="7">
    <source>
        <dbReference type="EMBL" id="RPB13944.1"/>
    </source>
</evidence>
<dbReference type="PROSITE" id="PS50026">
    <property type="entry name" value="EGF_3"/>
    <property type="match status" value="1"/>
</dbReference>
<dbReference type="STRING" id="1392247.A0A3N4KTL3"/>
<feature type="disulfide bond" evidence="3">
    <location>
        <begin position="409"/>
        <end position="418"/>
    </location>
</feature>
<keyword evidence="1 4" id="KW-0732">Signal</keyword>
<evidence type="ECO:0000259" key="6">
    <source>
        <dbReference type="PROSITE" id="PS51662"/>
    </source>
</evidence>
<dbReference type="EMBL" id="ML119120">
    <property type="protein sequence ID" value="RPB13944.1"/>
    <property type="molecule type" value="Genomic_DNA"/>
</dbReference>
<keyword evidence="2 3" id="KW-1015">Disulfide bond</keyword>
<dbReference type="Gene3D" id="2.10.25.10">
    <property type="entry name" value="Laminin"/>
    <property type="match status" value="1"/>
</dbReference>
<sequence length="776" mass="83696">MKFYYNGRLTTAVFTIFWTATSAHAAPTITLPLSAFTSSVESDKAAIYYPNTSNSTPIVLGNDGSPAGGFHTWSFPSDSSPSQMTELNFKYTGRTKLVEFVYNLGGKDVIVTLSQSDSLLRFFDSVSVSELPVMGGRKKIWGDFSSWCFWKSAEGHQYFYLFGKKIVSLFLIREGQKSGIEVLEVWIQSFPVPIEAKTCIVSYKTSFVYFGGDSGILYTFPALESITIPENIAELGKAPDEINGLAIYSGNLSNDYLLVALKESLNIYSASNFTLLGSATFSDELELGDIALYQPAFGTAYPDGILAFTAETDTGKAFRMSSISELFTSLSLKPNKSFEPRKETCKYCTPVTTLSTCPQAQNCFLHGFCTSLTTCDCFNGFNGTSCESITCPNSCSSHGTCVSGGGCSCIEPWGGPDCSFLLVQAKYETDPNGSDGDDPAIWIAPGNSTENSRIITTTKSELGAGFGVFDLTGKKLQTMAAEEPNNVDVIYDFPVGNRTADLVFAACRGDNTLCLCEITSSGELISIPGGTQPTTVEDFDVYGSCVYRSYISGKQYLFVNSKTSEYLQFELTSTVDGTLNTTLVRTFMGGNGGQVEGCVADDENGFLILGEEPYGLWRYDAEPNGTDEGYLIDHVNTGGNLIADVEGVTLIYGETSTDGYIFVSCQGVSAYNVYQRAHPNEYVMTFSIIAGSVDGVTNTDGITAVGTSLGSIFPRGLIVVHDDVNEESNGTASSEAAFKLVDLGDVLDAGVTKHMGLLGSVNQGWNPRDRLSKHNT</sequence>